<name>A0A5C6B8A0_9BACT</name>
<dbReference type="Proteomes" id="UP000320176">
    <property type="component" value="Unassembled WGS sequence"/>
</dbReference>
<accession>A0A5C6B8A0</accession>
<feature type="region of interest" description="Disordered" evidence="1">
    <location>
        <begin position="39"/>
        <end position="71"/>
    </location>
</feature>
<feature type="domain" description="DUF7932" evidence="2">
    <location>
        <begin position="302"/>
        <end position="429"/>
    </location>
</feature>
<evidence type="ECO:0000313" key="4">
    <source>
        <dbReference type="Proteomes" id="UP000320176"/>
    </source>
</evidence>
<sequence>MSDRRYLTGEPDISDAGCFASSGETELLGVINLFGMDGPDGRDGESFHSPSPIPGVDGRRGGDATPAVPGESAGSAHVLLQYANNDRESGRFVFATELSARRQHQTLSDTASIGDQGYLFIDAHGGKGGNGGRGGDGGPGSVGKRGRDATRFSSGTNGGDGGHGGNAGEPTDGANGGDGGDVALTLSAQDLGLLMLVKGNLTAGDVGFAGEPGQGGQGGPGGRGGSSYSWTETESYTDSQGNRQTRTVFHSNPGGRDGRSGSDGAPSFYRAKDGFPGNIGTLRIIVIGANGRQTQYDSPYDLELVGFDVASEYSILEPDSLVSIDRIEIRNCGGMPTPPNYTVRVLLDSDRWLLREGDDLFLQQSLAPGESYIFENDGLRLRLADYVVDGPRRQWFRLHHDINPQARLESGINRPFRQFPNSQSVLVQFPVVIEAMTCLNSLAPGETTRVIWSVKNVGEETFDQKYLYRAVQSHLSLLDGDLDRSHIVFFDTNQKEHDLLQSDFRLPIGELRPGQSQIIETRIGVRDHDDIIAYQGFEFGVDLDLQRPKSSAAADQYRRVDCRSEMIRVSERYQRQVESRFLLIANEKTTTNDIDKWTQLADYFGSSLDVWDVSYYGFLDLMRRVANDQSLLQQWAGMTVIIPNNYYETPIGRTFALQQLAKTQFLKAAADHDINFYIVGDSRSGGEAALAASLIPVGEHNTPKTQQTRREFLRAVDRWNDYVARSQEVVGGVTGKAQEIADVSLGSVHEFDIQERTMLFQPKHKWLEQEAIKLQRKLTKEDPLHRWIVVHRYDTGDTDTSWGFFRRRQVGTLEARRTLDSSKGSAVLFEVDEIDAIDDDFINSQANKHGILLALRFQDKVDRFIRLVSERTFPRFSETYIDRPLTDEEVQQIGSELVETILNDLYNEQKTARECRIWGRWNVRALMPKLNYLAERSLNYGVTHQQMLDNEACMKLLFELVANLRYMALKSRTVWDLGVFPTAYFKRSRAVSNHMIQRTDRIITNLFGTEPSWWDKITGSGDDYDPFGNSRKRSPDGIERKVADEEIGRREKLLWLDKVPVENYASAQNHPGLTYDPELLSESQRVLSGKQFDALVAAERQAQQQRNETERAIHQERSDLLVPLRTAIAVEETQTSTSVATPTN</sequence>
<dbReference type="AlphaFoldDB" id="A0A5C6B8A0"/>
<evidence type="ECO:0000313" key="3">
    <source>
        <dbReference type="EMBL" id="TWU07476.1"/>
    </source>
</evidence>
<feature type="compositionally biased region" description="Low complexity" evidence="1">
    <location>
        <begin position="226"/>
        <end position="239"/>
    </location>
</feature>
<protein>
    <recommendedName>
        <fullName evidence="2">DUF7932 domain-containing protein</fullName>
    </recommendedName>
</protein>
<feature type="compositionally biased region" description="Gly residues" evidence="1">
    <location>
        <begin position="126"/>
        <end position="143"/>
    </location>
</feature>
<gene>
    <name evidence="3" type="ORF">Pla52n_00490</name>
</gene>
<comment type="caution">
    <text evidence="3">The sequence shown here is derived from an EMBL/GenBank/DDBJ whole genome shotgun (WGS) entry which is preliminary data.</text>
</comment>
<dbReference type="EMBL" id="SJPN01000001">
    <property type="protein sequence ID" value="TWU07476.1"/>
    <property type="molecule type" value="Genomic_DNA"/>
</dbReference>
<dbReference type="RefSeq" id="WP_146517696.1">
    <property type="nucleotide sequence ID" value="NZ_CP151726.1"/>
</dbReference>
<evidence type="ECO:0000259" key="2">
    <source>
        <dbReference type="Pfam" id="PF25560"/>
    </source>
</evidence>
<feature type="compositionally biased region" description="Polar residues" evidence="1">
    <location>
        <begin position="240"/>
        <end position="250"/>
    </location>
</feature>
<feature type="compositionally biased region" description="Gly residues" evidence="1">
    <location>
        <begin position="210"/>
        <end position="225"/>
    </location>
</feature>
<dbReference type="OrthoDB" id="222231at2"/>
<feature type="region of interest" description="Disordered" evidence="1">
    <location>
        <begin position="208"/>
        <end position="270"/>
    </location>
</feature>
<proteinExistence type="predicted"/>
<reference evidence="3 4" key="1">
    <citation type="submission" date="2019-02" db="EMBL/GenBank/DDBJ databases">
        <title>Deep-cultivation of Planctomycetes and their phenomic and genomic characterization uncovers novel biology.</title>
        <authorList>
            <person name="Wiegand S."/>
            <person name="Jogler M."/>
            <person name="Boedeker C."/>
            <person name="Pinto D."/>
            <person name="Vollmers J."/>
            <person name="Rivas-Marin E."/>
            <person name="Kohn T."/>
            <person name="Peeters S.H."/>
            <person name="Heuer A."/>
            <person name="Rast P."/>
            <person name="Oberbeckmann S."/>
            <person name="Bunk B."/>
            <person name="Jeske O."/>
            <person name="Meyerdierks A."/>
            <person name="Storesund J.E."/>
            <person name="Kallscheuer N."/>
            <person name="Luecker S."/>
            <person name="Lage O.M."/>
            <person name="Pohl T."/>
            <person name="Merkel B.J."/>
            <person name="Hornburger P."/>
            <person name="Mueller R.-W."/>
            <person name="Bruemmer F."/>
            <person name="Labrenz M."/>
            <person name="Spormann A.M."/>
            <person name="Op Den Camp H."/>
            <person name="Overmann J."/>
            <person name="Amann R."/>
            <person name="Jetten M.S.M."/>
            <person name="Mascher T."/>
            <person name="Medema M.H."/>
            <person name="Devos D.P."/>
            <person name="Kaster A.-K."/>
            <person name="Ovreas L."/>
            <person name="Rohde M."/>
            <person name="Galperin M.Y."/>
            <person name="Jogler C."/>
        </authorList>
    </citation>
    <scope>NUCLEOTIDE SEQUENCE [LARGE SCALE GENOMIC DNA]</scope>
    <source>
        <strain evidence="3 4">Pla52n</strain>
    </source>
</reference>
<keyword evidence="4" id="KW-1185">Reference proteome</keyword>
<feature type="region of interest" description="Disordered" evidence="1">
    <location>
        <begin position="124"/>
        <end position="180"/>
    </location>
</feature>
<dbReference type="InterPro" id="IPR057692">
    <property type="entry name" value="DUF7932"/>
</dbReference>
<organism evidence="3 4">
    <name type="scientific">Stieleria varia</name>
    <dbReference type="NCBI Taxonomy" id="2528005"/>
    <lineage>
        <taxon>Bacteria</taxon>
        <taxon>Pseudomonadati</taxon>
        <taxon>Planctomycetota</taxon>
        <taxon>Planctomycetia</taxon>
        <taxon>Pirellulales</taxon>
        <taxon>Pirellulaceae</taxon>
        <taxon>Stieleria</taxon>
    </lineage>
</organism>
<feature type="compositionally biased region" description="Gly residues" evidence="1">
    <location>
        <begin position="156"/>
        <end position="167"/>
    </location>
</feature>
<dbReference type="Pfam" id="PF25560">
    <property type="entry name" value="DUF7932"/>
    <property type="match status" value="1"/>
</dbReference>
<evidence type="ECO:0000256" key="1">
    <source>
        <dbReference type="SAM" id="MobiDB-lite"/>
    </source>
</evidence>